<dbReference type="Proteomes" id="UP000291286">
    <property type="component" value="Unassembled WGS sequence"/>
</dbReference>
<dbReference type="SUPFAM" id="SSF55816">
    <property type="entry name" value="5'-nucleotidase (syn. UDP-sugar hydrolase), C-terminal domain"/>
    <property type="match status" value="1"/>
</dbReference>
<dbReference type="NCBIfam" id="NF006938">
    <property type="entry name" value="PRK09420.1"/>
    <property type="match status" value="1"/>
</dbReference>
<accession>A0A4Q8LNL6</accession>
<evidence type="ECO:0000313" key="3">
    <source>
        <dbReference type="EMBL" id="TAA32778.1"/>
    </source>
</evidence>
<sequence>MRRCDIGRPTRSATFARPLRRVTLVISKRLLLLSCSVPAALAGCASAPAARSALADGATAQVAILETTDVHSNILSYDYYKQKQDPTLGYERVATLIRRARAEFPNTFLFDSGDTIQGSVLADFQAKVQPVGCEEELGIYQAFDAMGYDGGTAGNHEFNYGLGFLSQVTGTPMNVEGGTKAKCKGPDFPLVLSNVFSARDGQPIFQPWTIVSKDITVTGADGKPASVPLRVAIIGFTPPPILDWDKQNLEGKVTVTGVVEAAQRYLPQIQAQHPDLVVGILHGGLNAAPYTPDMENGGWHLAGVPGIDVLLLGHSHTEFPGPRYKDLPQTDATRGFVRGKPAVMGGFFGKDLGVIDLKLVRRDGRWAIDPAGTHSEVRPICTSKTECVPVDPAIAPLVARAHAAAQAYVDTPIGTSTVHFSSYFADMGNSTALAVVNAAQRDYVLRELPVQHPELKDVPVLSAAAPFRTGFGGPDDYTDVPAGTLTLRSAADLYFYPNTLTAVKTDGAGVKAWLETSAQRYNTIDPAKPGPQALINTRYVPYNVDQLQGGVAYVIDVTKPAGQRITQLTYRGKPIDPKQPFVVVTNNYRASGGGGFPGLDGRNIVLAAPDGSREILAAWIKAKGRITPADLEPTSWHFAPVKAAGPLTFDCPAGKLGIARAQQLPPIRELSGGGDGAAVCAIDLSARK</sequence>
<dbReference type="InterPro" id="IPR036907">
    <property type="entry name" value="5'-Nucleotdase_C_sf"/>
</dbReference>
<dbReference type="InterPro" id="IPR006179">
    <property type="entry name" value="5_nucleotidase/apyrase"/>
</dbReference>
<protein>
    <submittedName>
        <fullName evidence="3">Bifunctional 2',3'-cyclic-nucleotide 2'-phosphodiesterase/3'-nucleotidase</fullName>
    </submittedName>
</protein>
<dbReference type="PANTHER" id="PTHR11575">
    <property type="entry name" value="5'-NUCLEOTIDASE-RELATED"/>
    <property type="match status" value="1"/>
</dbReference>
<dbReference type="EMBL" id="SHMB01000001">
    <property type="protein sequence ID" value="TAA32778.1"/>
    <property type="molecule type" value="Genomic_DNA"/>
</dbReference>
<comment type="similarity">
    <text evidence="1">Belongs to the 5'-nucleotidase family.</text>
</comment>
<gene>
    <name evidence="3" type="ORF">EA661_00350</name>
</gene>
<dbReference type="GO" id="GO:0046872">
    <property type="term" value="F:metal ion binding"/>
    <property type="evidence" value="ECO:0007669"/>
    <property type="project" value="InterPro"/>
</dbReference>
<evidence type="ECO:0000259" key="2">
    <source>
        <dbReference type="Pfam" id="PF02872"/>
    </source>
</evidence>
<keyword evidence="1" id="KW-0378">Hydrolase</keyword>
<dbReference type="GO" id="GO:0030288">
    <property type="term" value="C:outer membrane-bounded periplasmic space"/>
    <property type="evidence" value="ECO:0007669"/>
    <property type="project" value="TreeGrafter"/>
</dbReference>
<evidence type="ECO:0000256" key="1">
    <source>
        <dbReference type="RuleBase" id="RU362119"/>
    </source>
</evidence>
<dbReference type="GO" id="GO:0000166">
    <property type="term" value="F:nucleotide binding"/>
    <property type="evidence" value="ECO:0007669"/>
    <property type="project" value="UniProtKB-KW"/>
</dbReference>
<dbReference type="InterPro" id="IPR006146">
    <property type="entry name" value="5'-Nucleotdase_CS"/>
</dbReference>
<feature type="domain" description="5'-Nucleotidase C-terminal" evidence="2">
    <location>
        <begin position="413"/>
        <end position="599"/>
    </location>
</feature>
<dbReference type="InterPro" id="IPR008334">
    <property type="entry name" value="5'-Nucleotdase_C"/>
</dbReference>
<evidence type="ECO:0000313" key="4">
    <source>
        <dbReference type="Proteomes" id="UP000291286"/>
    </source>
</evidence>
<dbReference type="GO" id="GO:0016788">
    <property type="term" value="F:hydrolase activity, acting on ester bonds"/>
    <property type="evidence" value="ECO:0007669"/>
    <property type="project" value="InterPro"/>
</dbReference>
<dbReference type="Gene3D" id="3.90.780.10">
    <property type="entry name" value="5'-Nucleotidase, C-terminal domain"/>
    <property type="match status" value="1"/>
</dbReference>
<dbReference type="SUPFAM" id="SSF56300">
    <property type="entry name" value="Metallo-dependent phosphatases"/>
    <property type="match status" value="1"/>
</dbReference>
<dbReference type="PRINTS" id="PR01607">
    <property type="entry name" value="APYRASEFAMLY"/>
</dbReference>
<comment type="caution">
    <text evidence="3">The sequence shown here is derived from an EMBL/GenBank/DDBJ whole genome shotgun (WGS) entry which is preliminary data.</text>
</comment>
<dbReference type="PROSITE" id="PS00785">
    <property type="entry name" value="5_NUCLEOTIDASE_1"/>
    <property type="match status" value="1"/>
</dbReference>
<reference evidence="3 4" key="1">
    <citation type="submission" date="2019-02" db="EMBL/GenBank/DDBJ databases">
        <title>WGS of Pseudoxanthomonas species novum from clinical isolates.</title>
        <authorList>
            <person name="Bernier A.-M."/>
            <person name="Bernard K."/>
            <person name="Vachon A."/>
        </authorList>
    </citation>
    <scope>NUCLEOTIDE SEQUENCE [LARGE SCALE GENOMIC DNA]</scope>
    <source>
        <strain evidence="3 4">NML171202</strain>
    </source>
</reference>
<proteinExistence type="inferred from homology"/>
<organism evidence="3 4">
    <name type="scientific">Pseudoxanthomonas winnipegensis</name>
    <dbReference type="NCBI Taxonomy" id="2480810"/>
    <lineage>
        <taxon>Bacteria</taxon>
        <taxon>Pseudomonadati</taxon>
        <taxon>Pseudomonadota</taxon>
        <taxon>Gammaproteobacteria</taxon>
        <taxon>Lysobacterales</taxon>
        <taxon>Lysobacteraceae</taxon>
        <taxon>Pseudoxanthomonas</taxon>
    </lineage>
</organism>
<feature type="signal peptide" evidence="1">
    <location>
        <begin position="1"/>
        <end position="39"/>
    </location>
</feature>
<dbReference type="InterPro" id="IPR029052">
    <property type="entry name" value="Metallo-depent_PP-like"/>
</dbReference>
<dbReference type="Pfam" id="PF02872">
    <property type="entry name" value="5_nucleotid_C"/>
    <property type="match status" value="1"/>
</dbReference>
<dbReference type="AlphaFoldDB" id="A0A4Q8LNL6"/>
<feature type="chain" id="PRO_5021037712" evidence="1">
    <location>
        <begin position="40"/>
        <end position="688"/>
    </location>
</feature>
<name>A0A4Q8LNL6_9GAMM</name>
<dbReference type="RefSeq" id="WP_130514648.1">
    <property type="nucleotide sequence ID" value="NZ_SHMB01000001.1"/>
</dbReference>
<keyword evidence="1" id="KW-0547">Nucleotide-binding</keyword>
<keyword evidence="1" id="KW-0732">Signal</keyword>
<dbReference type="PANTHER" id="PTHR11575:SF6">
    <property type="entry name" value="2',3'-CYCLIC-NUCLEOTIDE 2'-PHOSPHODIESTERASE_3'-NUCLEOTIDASE"/>
    <property type="match status" value="1"/>
</dbReference>
<dbReference type="GO" id="GO:0009166">
    <property type="term" value="P:nucleotide catabolic process"/>
    <property type="evidence" value="ECO:0007669"/>
    <property type="project" value="InterPro"/>
</dbReference>
<dbReference type="Gene3D" id="3.60.21.10">
    <property type="match status" value="1"/>
</dbReference>